<dbReference type="GO" id="GO:0004674">
    <property type="term" value="F:protein serine/threonine kinase activity"/>
    <property type="evidence" value="ECO:0007669"/>
    <property type="project" value="UniProtKB-KW"/>
</dbReference>
<dbReference type="SUPFAM" id="SSF55874">
    <property type="entry name" value="ATPase domain of HSP90 chaperone/DNA topoisomerase II/histidine kinase"/>
    <property type="match status" value="1"/>
</dbReference>
<dbReference type="Pfam" id="PF14417">
    <property type="entry name" value="MEDS"/>
    <property type="match status" value="1"/>
</dbReference>
<dbReference type="InterPro" id="IPR036890">
    <property type="entry name" value="HATPase_C_sf"/>
</dbReference>
<evidence type="ECO:0000313" key="4">
    <source>
        <dbReference type="EMBL" id="MBA8952406.1"/>
    </source>
</evidence>
<dbReference type="RefSeq" id="WP_246443238.1">
    <property type="nucleotide sequence ID" value="NZ_BAAALP010000032.1"/>
</dbReference>
<dbReference type="AlphaFoldDB" id="A0A7W3QMD9"/>
<dbReference type="CDD" id="cd16936">
    <property type="entry name" value="HATPase_RsbW-like"/>
    <property type="match status" value="1"/>
</dbReference>
<dbReference type="NCBIfam" id="NF041045">
    <property type="entry name" value="RsbA_anti_sig"/>
    <property type="match status" value="1"/>
</dbReference>
<evidence type="ECO:0000259" key="2">
    <source>
        <dbReference type="Pfam" id="PF13581"/>
    </source>
</evidence>
<evidence type="ECO:0000259" key="3">
    <source>
        <dbReference type="Pfam" id="PF14417"/>
    </source>
</evidence>
<gene>
    <name evidence="4" type="ORF">HNR61_004052</name>
</gene>
<protein>
    <submittedName>
        <fullName evidence="4">Anti-sigma regulatory factor (Ser/Thr protein kinase)</fullName>
    </submittedName>
</protein>
<feature type="domain" description="MEDS" evidence="3">
    <location>
        <begin position="15"/>
        <end position="159"/>
    </location>
</feature>
<keyword evidence="1" id="KW-0418">Kinase</keyword>
<evidence type="ECO:0000313" key="5">
    <source>
        <dbReference type="Proteomes" id="UP000572680"/>
    </source>
</evidence>
<sequence>MMTRSAPLTGAPFVHPALFYGNDDEYLAGTVPFLSAGLADGQPVAVAVPGRQLTLLRDALGADAVRVVWLDMTRAGRNPGRIIPGVLRAFADRHPRDRRVRIIGEPIWPGRSALEYPACVTHEALINLAFSGRRVSILCPYDTKGLPEPILEDARATHPTLLDRDGSHDSDAYAPERIVAAYNRPLPAPPADANRLRFDHDALPRVRQFARDHAAALGLSARRADDLELAVNELAANSIVHADGTGTLLVWAEGGQVVCAVRDTGTITDPLVGRIPAELATNGGRGLLMVNHIADLVRLHTGPEGTEVRVYLSS</sequence>
<dbReference type="EMBL" id="JACJIA010000005">
    <property type="protein sequence ID" value="MBA8952406.1"/>
    <property type="molecule type" value="Genomic_DNA"/>
</dbReference>
<dbReference type="InterPro" id="IPR047718">
    <property type="entry name" value="RsbA-like_anti_sig"/>
</dbReference>
<dbReference type="Gene3D" id="3.30.565.10">
    <property type="entry name" value="Histidine kinase-like ATPase, C-terminal domain"/>
    <property type="match status" value="1"/>
</dbReference>
<reference evidence="4 5" key="1">
    <citation type="submission" date="2020-08" db="EMBL/GenBank/DDBJ databases">
        <title>Genomic Encyclopedia of Type Strains, Phase IV (KMG-IV): sequencing the most valuable type-strain genomes for metagenomic binning, comparative biology and taxonomic classification.</title>
        <authorList>
            <person name="Goeker M."/>
        </authorList>
    </citation>
    <scope>NUCLEOTIDE SEQUENCE [LARGE SCALE GENOMIC DNA]</scope>
    <source>
        <strain evidence="4 5">DSM 44197</strain>
    </source>
</reference>
<dbReference type="InterPro" id="IPR025847">
    <property type="entry name" value="MEDS_domain"/>
</dbReference>
<dbReference type="InterPro" id="IPR003594">
    <property type="entry name" value="HATPase_dom"/>
</dbReference>
<name>A0A7W3QMD9_ACTNM</name>
<dbReference type="Proteomes" id="UP000572680">
    <property type="component" value="Unassembled WGS sequence"/>
</dbReference>
<dbReference type="PANTHER" id="PTHR35526:SF3">
    <property type="entry name" value="ANTI-SIGMA-F FACTOR RSBW"/>
    <property type="match status" value="1"/>
</dbReference>
<dbReference type="InterPro" id="IPR050267">
    <property type="entry name" value="Anti-sigma-factor_SerPK"/>
</dbReference>
<keyword evidence="5" id="KW-1185">Reference proteome</keyword>
<evidence type="ECO:0000256" key="1">
    <source>
        <dbReference type="ARBA" id="ARBA00022527"/>
    </source>
</evidence>
<proteinExistence type="predicted"/>
<dbReference type="Pfam" id="PF13581">
    <property type="entry name" value="HATPase_c_2"/>
    <property type="match status" value="1"/>
</dbReference>
<feature type="domain" description="Histidine kinase/HSP90-like ATPase" evidence="2">
    <location>
        <begin position="199"/>
        <end position="310"/>
    </location>
</feature>
<accession>A0A7W3QMD9</accession>
<dbReference type="PANTHER" id="PTHR35526">
    <property type="entry name" value="ANTI-SIGMA-F FACTOR RSBW-RELATED"/>
    <property type="match status" value="1"/>
</dbReference>
<keyword evidence="1" id="KW-0723">Serine/threonine-protein kinase</keyword>
<organism evidence="4 5">
    <name type="scientific">Actinomadura namibiensis</name>
    <dbReference type="NCBI Taxonomy" id="182080"/>
    <lineage>
        <taxon>Bacteria</taxon>
        <taxon>Bacillati</taxon>
        <taxon>Actinomycetota</taxon>
        <taxon>Actinomycetes</taxon>
        <taxon>Streptosporangiales</taxon>
        <taxon>Thermomonosporaceae</taxon>
        <taxon>Actinomadura</taxon>
    </lineage>
</organism>
<keyword evidence="1" id="KW-0808">Transferase</keyword>
<comment type="caution">
    <text evidence="4">The sequence shown here is derived from an EMBL/GenBank/DDBJ whole genome shotgun (WGS) entry which is preliminary data.</text>
</comment>